<keyword evidence="9 20" id="KW-0378">Hydrolase</keyword>
<dbReference type="GO" id="GO:0046872">
    <property type="term" value="F:metal ion binding"/>
    <property type="evidence" value="ECO:0007669"/>
    <property type="project" value="UniProtKB-KW"/>
</dbReference>
<name>A0A8B8VEJ5_BALMU</name>
<keyword evidence="22" id="KW-1185">Reference proteome</keyword>
<evidence type="ECO:0000256" key="4">
    <source>
        <dbReference type="ARBA" id="ARBA00022473"/>
    </source>
</evidence>
<feature type="region of interest" description="Disordered" evidence="21">
    <location>
        <begin position="1"/>
        <end position="45"/>
    </location>
</feature>
<dbReference type="FunFam" id="3.40.50.12350:FF:000002">
    <property type="entry name" value="Eyes absent homolog"/>
    <property type="match status" value="1"/>
</dbReference>
<gene>
    <name evidence="23" type="primary">EYA3</name>
</gene>
<evidence type="ECO:0000256" key="8">
    <source>
        <dbReference type="ARBA" id="ARBA00022763"/>
    </source>
</evidence>
<accession>A0A8B8VEJ5</accession>
<comment type="similarity">
    <text evidence="3 20">Belongs to the HAD-like hydrolase superfamily. EYA family.</text>
</comment>
<keyword evidence="6" id="KW-0597">Phosphoprotein</keyword>
<keyword evidence="12 20" id="KW-0904">Protein phosphatase</keyword>
<dbReference type="InterPro" id="IPR038102">
    <property type="entry name" value="EYA_dom_sf"/>
</dbReference>
<evidence type="ECO:0000256" key="13">
    <source>
        <dbReference type="ARBA" id="ARBA00023015"/>
    </source>
</evidence>
<evidence type="ECO:0000313" key="22">
    <source>
        <dbReference type="Proteomes" id="UP000694857"/>
    </source>
</evidence>
<keyword evidence="5" id="KW-0963">Cytoplasm</keyword>
<keyword evidence="15" id="KW-0804">Transcription</keyword>
<dbReference type="GO" id="GO:0006325">
    <property type="term" value="P:chromatin organization"/>
    <property type="evidence" value="ECO:0007669"/>
    <property type="project" value="UniProtKB-KW"/>
</dbReference>
<dbReference type="GO" id="GO:0005634">
    <property type="term" value="C:nucleus"/>
    <property type="evidence" value="ECO:0007669"/>
    <property type="project" value="UniProtKB-SubCell"/>
</dbReference>
<keyword evidence="14" id="KW-0010">Activator</keyword>
<evidence type="ECO:0000256" key="12">
    <source>
        <dbReference type="ARBA" id="ARBA00022912"/>
    </source>
</evidence>
<comment type="catalytic activity">
    <reaction evidence="18 20">
        <text>O-phospho-L-tyrosyl-[protein] + H2O = L-tyrosyl-[protein] + phosphate</text>
        <dbReference type="Rhea" id="RHEA:10684"/>
        <dbReference type="Rhea" id="RHEA-COMP:10136"/>
        <dbReference type="Rhea" id="RHEA-COMP:20101"/>
        <dbReference type="ChEBI" id="CHEBI:15377"/>
        <dbReference type="ChEBI" id="CHEBI:43474"/>
        <dbReference type="ChEBI" id="CHEBI:46858"/>
        <dbReference type="ChEBI" id="CHEBI:61978"/>
        <dbReference type="EC" id="3.1.3.48"/>
    </reaction>
</comment>
<dbReference type="GO" id="GO:0005737">
    <property type="term" value="C:cytoplasm"/>
    <property type="evidence" value="ECO:0007669"/>
    <property type="project" value="UniProtKB-SubCell"/>
</dbReference>
<evidence type="ECO:0000256" key="10">
    <source>
        <dbReference type="ARBA" id="ARBA00022842"/>
    </source>
</evidence>
<keyword evidence="8" id="KW-0227">DNA damage</keyword>
<dbReference type="Proteomes" id="UP000694857">
    <property type="component" value="Chromosome 1"/>
</dbReference>
<keyword evidence="16" id="KW-0234">DNA repair</keyword>
<evidence type="ECO:0000256" key="5">
    <source>
        <dbReference type="ARBA" id="ARBA00022490"/>
    </source>
</evidence>
<dbReference type="InterPro" id="IPR028472">
    <property type="entry name" value="EYA"/>
</dbReference>
<dbReference type="EC" id="3.1.3.48" evidence="20"/>
<dbReference type="GO" id="GO:0030154">
    <property type="term" value="P:cell differentiation"/>
    <property type="evidence" value="ECO:0007669"/>
    <property type="project" value="TreeGrafter"/>
</dbReference>
<dbReference type="GeneID" id="118881942"/>
<keyword evidence="11" id="KW-0156">Chromatin regulator</keyword>
<keyword evidence="7 19" id="KW-0479">Metal-binding</keyword>
<feature type="region of interest" description="Disordered" evidence="21">
    <location>
        <begin position="250"/>
        <end position="305"/>
    </location>
</feature>
<dbReference type="NCBIfam" id="TIGR01658">
    <property type="entry name" value="EYA-cons_domain"/>
    <property type="match status" value="1"/>
</dbReference>
<dbReference type="Gene3D" id="3.40.50.12350">
    <property type="match status" value="1"/>
</dbReference>
<organism evidence="22 23">
    <name type="scientific">Balaenoptera musculus</name>
    <name type="common">Blue whale</name>
    <dbReference type="NCBI Taxonomy" id="9771"/>
    <lineage>
        <taxon>Eukaryota</taxon>
        <taxon>Metazoa</taxon>
        <taxon>Chordata</taxon>
        <taxon>Craniata</taxon>
        <taxon>Vertebrata</taxon>
        <taxon>Euteleostomi</taxon>
        <taxon>Mammalia</taxon>
        <taxon>Eutheria</taxon>
        <taxon>Laurasiatheria</taxon>
        <taxon>Artiodactyla</taxon>
        <taxon>Whippomorpha</taxon>
        <taxon>Cetacea</taxon>
        <taxon>Mysticeti</taxon>
        <taxon>Balaenopteridae</taxon>
        <taxon>Balaenoptera</taxon>
    </lineage>
</organism>
<dbReference type="GO" id="GO:2001240">
    <property type="term" value="P:negative regulation of extrinsic apoptotic signaling pathway in absence of ligand"/>
    <property type="evidence" value="ECO:0007669"/>
    <property type="project" value="TreeGrafter"/>
</dbReference>
<evidence type="ECO:0000256" key="14">
    <source>
        <dbReference type="ARBA" id="ARBA00023159"/>
    </source>
</evidence>
<keyword evidence="10 19" id="KW-0460">Magnesium</keyword>
<evidence type="ECO:0000256" key="20">
    <source>
        <dbReference type="RuleBase" id="RU362036"/>
    </source>
</evidence>
<dbReference type="GO" id="GO:0045739">
    <property type="term" value="P:positive regulation of DNA repair"/>
    <property type="evidence" value="ECO:0007669"/>
    <property type="project" value="TreeGrafter"/>
</dbReference>
<dbReference type="RefSeq" id="XP_036683303.1">
    <property type="nucleotide sequence ID" value="XM_036827408.1"/>
</dbReference>
<feature type="binding site" evidence="19">
    <location>
        <position position="509"/>
    </location>
    <ligand>
        <name>Mg(2+)</name>
        <dbReference type="ChEBI" id="CHEBI:18420"/>
    </ligand>
</feature>
<keyword evidence="13 20" id="KW-0805">Transcription regulation</keyword>
<comment type="cofactor">
    <cofactor evidence="19 20">
        <name>Mg(2+)</name>
        <dbReference type="ChEBI" id="CHEBI:18420"/>
    </cofactor>
    <text evidence="19 20">Binds 1 Mg(2+) ion per subunit.</text>
</comment>
<evidence type="ECO:0000256" key="11">
    <source>
        <dbReference type="ARBA" id="ARBA00022853"/>
    </source>
</evidence>
<dbReference type="CTD" id="2140"/>
<comment type="subcellular location">
    <subcellularLocation>
        <location evidence="2">Cytoplasm</location>
    </subcellularLocation>
    <subcellularLocation>
        <location evidence="1">Nucleus</location>
    </subcellularLocation>
</comment>
<keyword evidence="17" id="KW-0539">Nucleus</keyword>
<reference evidence="23" key="1">
    <citation type="submission" date="2025-08" db="UniProtKB">
        <authorList>
            <consortium name="RefSeq"/>
        </authorList>
    </citation>
    <scope>IDENTIFICATION</scope>
    <source>
        <tissue evidence="23">Epidermis and Blubber</tissue>
    </source>
</reference>
<evidence type="ECO:0000256" key="15">
    <source>
        <dbReference type="ARBA" id="ARBA00023163"/>
    </source>
</evidence>
<protein>
    <recommendedName>
        <fullName evidence="20">Eyes absent homolog</fullName>
        <ecNumber evidence="20">3.1.3.48</ecNumber>
    </recommendedName>
</protein>
<evidence type="ECO:0000256" key="16">
    <source>
        <dbReference type="ARBA" id="ARBA00023204"/>
    </source>
</evidence>
<feature type="compositionally biased region" description="Low complexity" evidence="21">
    <location>
        <begin position="259"/>
        <end position="271"/>
    </location>
</feature>
<dbReference type="PANTHER" id="PTHR10190:SF5">
    <property type="entry name" value="EYES ABSENT HOMOLOG 3"/>
    <property type="match status" value="1"/>
</dbReference>
<dbReference type="GO" id="GO:0004725">
    <property type="term" value="F:protein tyrosine phosphatase activity"/>
    <property type="evidence" value="ECO:0007669"/>
    <property type="project" value="UniProtKB-EC"/>
</dbReference>
<evidence type="ECO:0000256" key="1">
    <source>
        <dbReference type="ARBA" id="ARBA00004123"/>
    </source>
</evidence>
<keyword evidence="4" id="KW-0217">Developmental protein</keyword>
<proteinExistence type="inferred from homology"/>
<evidence type="ECO:0000256" key="21">
    <source>
        <dbReference type="SAM" id="MobiDB-lite"/>
    </source>
</evidence>
<feature type="compositionally biased region" description="Polar residues" evidence="21">
    <location>
        <begin position="20"/>
        <end position="45"/>
    </location>
</feature>
<evidence type="ECO:0000256" key="3">
    <source>
        <dbReference type="ARBA" id="ARBA00010501"/>
    </source>
</evidence>
<evidence type="ECO:0000256" key="18">
    <source>
        <dbReference type="ARBA" id="ARBA00051722"/>
    </source>
</evidence>
<dbReference type="InterPro" id="IPR006545">
    <property type="entry name" value="EYA_dom"/>
</dbReference>
<dbReference type="AlphaFoldDB" id="A0A8B8VEJ5"/>
<evidence type="ECO:0000313" key="23">
    <source>
        <dbReference type="RefSeq" id="XP_036683303.1"/>
    </source>
</evidence>
<evidence type="ECO:0000256" key="19">
    <source>
        <dbReference type="PIRSR" id="PIRSR628472-2"/>
    </source>
</evidence>
<evidence type="ECO:0000256" key="9">
    <source>
        <dbReference type="ARBA" id="ARBA00022801"/>
    </source>
</evidence>
<evidence type="ECO:0000256" key="17">
    <source>
        <dbReference type="ARBA" id="ARBA00023242"/>
    </source>
</evidence>
<sequence length="545" mass="59299">MEEEQDLPEQPVKKAKMQESGEQTLSQVSNSEVSDQKPETSSLASNLTMSEEIMTCTDYIPRSSNDYTSQMYSAKPYAHILSVPVSETAYPGQTQYQPLQQSQPYAVYPQATQTYGLPPFGALWPGMKPESGLTQTPSPSQHSVLTCTTGLTTSQPSPAHYSYPIQASSTNASLISTSSTIANIPAAAVSSISNQDYPTYTILGQSQYQACYPSSSFGVTGQTNSDAESTTLAAATYQTEKPSVMVPAPAAQRLSSGDPSTSPSLTQTTPSKDADDQSRKNMTGKNRGKRKADASSSQDSELEDPTVVIGSGLTMEEMIFEVADTHLFFNDLEECDQVHVEDVASDDNGQDLSNYSFSTDGFSGSGGSGSHGSSVGVQGGVDWMRKLAFRYRKVREIYDKHKSNVAGLLSPQRKEALQRLRAEIEVLTDSWLGTALKSLLLIQSRKNCVNVLITTTQLVPALAKVLLYGLGEIFPIENIYSATKIGKESCFERIVSRFGKKVTYVVIGDGRDEEIAAKQHNMPFWRITNHGDLVSLHQALELDFL</sequence>
<evidence type="ECO:0000256" key="2">
    <source>
        <dbReference type="ARBA" id="ARBA00004496"/>
    </source>
</evidence>
<dbReference type="GO" id="GO:0006281">
    <property type="term" value="P:DNA repair"/>
    <property type="evidence" value="ECO:0007669"/>
    <property type="project" value="UniProtKB-KW"/>
</dbReference>
<dbReference type="PANTHER" id="PTHR10190">
    <property type="entry name" value="EYES ABSENT"/>
    <property type="match status" value="1"/>
</dbReference>
<evidence type="ECO:0000256" key="6">
    <source>
        <dbReference type="ARBA" id="ARBA00022553"/>
    </source>
</evidence>
<evidence type="ECO:0000256" key="7">
    <source>
        <dbReference type="ARBA" id="ARBA00022723"/>
    </source>
</evidence>